<sequence>MEVPILTTQPLFANGEPTGRGLIAFGMDGYIIPMGPASVMKIPKLDATILPDGSLEPDKDNAWKVDGLEIEKEVYRRLHGVIGLASCLNISTNGLELEYYRNGDLEDFVKNNPAPAWTQRLDWIMQVVDFVAACHDRKVLWFDIALRNILLADDWTIRAIDFANSTAAPLDADLDVTDWDGYTSKVELLHVANVIYSISRWEKFQTDCVYEEEWPSADTFPDIRDLVLGQIISQAWQRQYSNILELRHTLRSSQDEEGEP</sequence>
<dbReference type="Pfam" id="PF07714">
    <property type="entry name" value="PK_Tyr_Ser-Thr"/>
    <property type="match status" value="1"/>
</dbReference>
<dbReference type="InterPro" id="IPR001245">
    <property type="entry name" value="Ser-Thr/Tyr_kinase_cat_dom"/>
</dbReference>
<dbReference type="SUPFAM" id="SSF56112">
    <property type="entry name" value="Protein kinase-like (PK-like)"/>
    <property type="match status" value="1"/>
</dbReference>
<accession>A0A9N8KBB8</accession>
<dbReference type="AlphaFoldDB" id="A0A9N8KBB8"/>
<dbReference type="InterPro" id="IPR011009">
    <property type="entry name" value="Kinase-like_dom_sf"/>
</dbReference>
<dbReference type="Gene3D" id="1.10.510.10">
    <property type="entry name" value="Transferase(Phosphotransferase) domain 1"/>
    <property type="match status" value="1"/>
</dbReference>
<dbReference type="OrthoDB" id="1668230at2759"/>
<evidence type="ECO:0000313" key="2">
    <source>
        <dbReference type="EMBL" id="CAD0099806.1"/>
    </source>
</evidence>
<name>A0A9N8KBB8_9PEZI</name>
<dbReference type="GO" id="GO:0004672">
    <property type="term" value="F:protein kinase activity"/>
    <property type="evidence" value="ECO:0007669"/>
    <property type="project" value="InterPro"/>
</dbReference>
<feature type="domain" description="Serine-threonine/tyrosine-protein kinase catalytic" evidence="1">
    <location>
        <begin position="93"/>
        <end position="165"/>
    </location>
</feature>
<keyword evidence="3" id="KW-1185">Reference proteome</keyword>
<protein>
    <recommendedName>
        <fullName evidence="1">Serine-threonine/tyrosine-protein kinase catalytic domain-containing protein</fullName>
    </recommendedName>
</protein>
<dbReference type="Proteomes" id="UP000714618">
    <property type="component" value="Unassembled WGS sequence"/>
</dbReference>
<evidence type="ECO:0000313" key="3">
    <source>
        <dbReference type="Proteomes" id="UP000714618"/>
    </source>
</evidence>
<evidence type="ECO:0000259" key="1">
    <source>
        <dbReference type="Pfam" id="PF07714"/>
    </source>
</evidence>
<reference evidence="2" key="1">
    <citation type="submission" date="2020-06" db="EMBL/GenBank/DDBJ databases">
        <authorList>
            <person name="Onetto C."/>
        </authorList>
    </citation>
    <scope>NUCLEOTIDE SEQUENCE</scope>
</reference>
<dbReference type="EMBL" id="CAIJEO010000010">
    <property type="protein sequence ID" value="CAD0099806.1"/>
    <property type="molecule type" value="Genomic_DNA"/>
</dbReference>
<proteinExistence type="predicted"/>
<comment type="caution">
    <text evidence="2">The sequence shown here is derived from an EMBL/GenBank/DDBJ whole genome shotgun (WGS) entry which is preliminary data.</text>
</comment>
<gene>
    <name evidence="2" type="ORF">AWRI4233_LOCUS8631</name>
</gene>
<organism evidence="2 3">
    <name type="scientific">Aureobasidium mustum</name>
    <dbReference type="NCBI Taxonomy" id="2773714"/>
    <lineage>
        <taxon>Eukaryota</taxon>
        <taxon>Fungi</taxon>
        <taxon>Dikarya</taxon>
        <taxon>Ascomycota</taxon>
        <taxon>Pezizomycotina</taxon>
        <taxon>Dothideomycetes</taxon>
        <taxon>Dothideomycetidae</taxon>
        <taxon>Dothideales</taxon>
        <taxon>Saccotheciaceae</taxon>
        <taxon>Aureobasidium</taxon>
    </lineage>
</organism>